<dbReference type="AlphaFoldDB" id="A0A0F9MPR7"/>
<organism evidence="2">
    <name type="scientific">marine sediment metagenome</name>
    <dbReference type="NCBI Taxonomy" id="412755"/>
    <lineage>
        <taxon>unclassified sequences</taxon>
        <taxon>metagenomes</taxon>
        <taxon>ecological metagenomes</taxon>
    </lineage>
</organism>
<reference evidence="2" key="1">
    <citation type="journal article" date="2015" name="Nature">
        <title>Complex archaea that bridge the gap between prokaryotes and eukaryotes.</title>
        <authorList>
            <person name="Spang A."/>
            <person name="Saw J.H."/>
            <person name="Jorgensen S.L."/>
            <person name="Zaremba-Niedzwiedzka K."/>
            <person name="Martijn J."/>
            <person name="Lind A.E."/>
            <person name="van Eijk R."/>
            <person name="Schleper C."/>
            <person name="Guy L."/>
            <person name="Ettema T.J."/>
        </authorList>
    </citation>
    <scope>NUCLEOTIDE SEQUENCE</scope>
</reference>
<dbReference type="EMBL" id="LAZR01004362">
    <property type="protein sequence ID" value="KKN09315.1"/>
    <property type="molecule type" value="Genomic_DNA"/>
</dbReference>
<keyword evidence="1" id="KW-1133">Transmembrane helix</keyword>
<accession>A0A0F9MPR7</accession>
<proteinExistence type="predicted"/>
<feature type="transmembrane region" description="Helical" evidence="1">
    <location>
        <begin position="6"/>
        <end position="21"/>
    </location>
</feature>
<protein>
    <submittedName>
        <fullName evidence="2">Uncharacterized protein</fullName>
    </submittedName>
</protein>
<gene>
    <name evidence="2" type="ORF">LCGC14_1047910</name>
</gene>
<evidence type="ECO:0000256" key="1">
    <source>
        <dbReference type="SAM" id="Phobius"/>
    </source>
</evidence>
<keyword evidence="1" id="KW-0472">Membrane</keyword>
<keyword evidence="1" id="KW-0812">Transmembrane</keyword>
<comment type="caution">
    <text evidence="2">The sequence shown here is derived from an EMBL/GenBank/DDBJ whole genome shotgun (WGS) entry which is preliminary data.</text>
</comment>
<name>A0A0F9MPR7_9ZZZZ</name>
<feature type="non-terminal residue" evidence="2">
    <location>
        <position position="36"/>
    </location>
</feature>
<sequence>MEVILNAGLGIGAMLFVLLWVKRNKVQEDYIFLGWI</sequence>
<evidence type="ECO:0000313" key="2">
    <source>
        <dbReference type="EMBL" id="KKN09315.1"/>
    </source>
</evidence>